<sequence length="157" mass="16950">MQVDEVPFSELQLHGKATVARLQSTRGQSLLIRRRDGDNLVLTTAERAGRDREVSSVAMRVLATLLSRDRNAQDSISGAITDVFPWAVFLPPEDLRRFVDELAETLRAADALDNPNPLAQSIAAWRNTAEAHADPAVAAQLSTDTGDDHGTVPAPAA</sequence>
<accession>A0A516X6L1</accession>
<dbReference type="RefSeq" id="WP_143910117.1">
    <property type="nucleotide sequence ID" value="NZ_CP041765.1"/>
</dbReference>
<evidence type="ECO:0008006" key="4">
    <source>
        <dbReference type="Google" id="ProtNLM"/>
    </source>
</evidence>
<name>A0A516X6L1_9ACTN</name>
<dbReference type="AlphaFoldDB" id="A0A516X6L1"/>
<evidence type="ECO:0000313" key="3">
    <source>
        <dbReference type="Proteomes" id="UP000317344"/>
    </source>
</evidence>
<reference evidence="2 3" key="1">
    <citation type="submission" date="2019-07" db="EMBL/GenBank/DDBJ databases">
        <title>Tomitella cavernea sp. nov., an actinomycete isolated from soil.</title>
        <authorList>
            <person name="Cheng J."/>
        </authorList>
    </citation>
    <scope>NUCLEOTIDE SEQUENCE [LARGE SCALE GENOMIC DNA]</scope>
    <source>
        <strain evidence="2 3">HY188</strain>
    </source>
</reference>
<gene>
    <name evidence="2" type="ORF">FO059_16965</name>
</gene>
<proteinExistence type="predicted"/>
<dbReference type="KEGG" id="toy:FO059_16965"/>
<reference evidence="2 3" key="2">
    <citation type="submission" date="2019-07" db="EMBL/GenBank/DDBJ databases">
        <authorList>
            <person name="Huang Y."/>
        </authorList>
    </citation>
    <scope>NUCLEOTIDE SEQUENCE [LARGE SCALE GENOMIC DNA]</scope>
    <source>
        <strain evidence="2 3">HY188</strain>
    </source>
</reference>
<dbReference type="Proteomes" id="UP000317344">
    <property type="component" value="Chromosome"/>
</dbReference>
<dbReference type="OrthoDB" id="3378334at2"/>
<keyword evidence="3" id="KW-1185">Reference proteome</keyword>
<evidence type="ECO:0000256" key="1">
    <source>
        <dbReference type="SAM" id="MobiDB-lite"/>
    </source>
</evidence>
<evidence type="ECO:0000313" key="2">
    <source>
        <dbReference type="EMBL" id="QDQ98712.1"/>
    </source>
</evidence>
<dbReference type="EMBL" id="CP041765">
    <property type="protein sequence ID" value="QDQ98712.1"/>
    <property type="molecule type" value="Genomic_DNA"/>
</dbReference>
<organism evidence="2 3">
    <name type="scientific">Tomitella fengzijianii</name>
    <dbReference type="NCBI Taxonomy" id="2597660"/>
    <lineage>
        <taxon>Bacteria</taxon>
        <taxon>Bacillati</taxon>
        <taxon>Actinomycetota</taxon>
        <taxon>Actinomycetes</taxon>
        <taxon>Mycobacteriales</taxon>
        <taxon>Tomitella</taxon>
    </lineage>
</organism>
<protein>
    <recommendedName>
        <fullName evidence="4">Prevent-host-death family protein</fullName>
    </recommendedName>
</protein>
<feature type="region of interest" description="Disordered" evidence="1">
    <location>
        <begin position="136"/>
        <end position="157"/>
    </location>
</feature>